<dbReference type="EMBL" id="JZSH01000341">
    <property type="protein sequence ID" value="KJF76363.1"/>
    <property type="molecule type" value="Genomic_DNA"/>
</dbReference>
<evidence type="ECO:0000313" key="3">
    <source>
        <dbReference type="EMBL" id="KJF76363.1"/>
    </source>
</evidence>
<reference evidence="3 4" key="1">
    <citation type="submission" date="2015-02" db="EMBL/GenBank/DDBJ databases">
        <title>Whole genome shotgun sequencing of cultured foodborne pathogen.</title>
        <authorList>
            <person name="Timme R."/>
            <person name="Allard M.W."/>
            <person name="Strain E."/>
            <person name="Evans P.S."/>
            <person name="Brown E."/>
        </authorList>
    </citation>
    <scope>NUCLEOTIDE SEQUENCE [LARGE SCALE GENOMIC DNA]</scope>
    <source>
        <strain evidence="3 4">GCSL-TSO-24</strain>
    </source>
</reference>
<dbReference type="InterPro" id="IPR013321">
    <property type="entry name" value="Arc_rbn_hlx_hlx"/>
</dbReference>
<dbReference type="GO" id="GO:0006355">
    <property type="term" value="P:regulation of DNA-templated transcription"/>
    <property type="evidence" value="ECO:0007669"/>
    <property type="project" value="InterPro"/>
</dbReference>
<comment type="caution">
    <text evidence="3">The sequence shown here is derived from an EMBL/GenBank/DDBJ whole genome shotgun (WGS) entry which is preliminary data.</text>
</comment>
<dbReference type="GO" id="GO:0043565">
    <property type="term" value="F:sequence-specific DNA binding"/>
    <property type="evidence" value="ECO:0007669"/>
    <property type="project" value="UniProtKB-ARBA"/>
</dbReference>
<name>A0A0D8L698_MORMO</name>
<evidence type="ECO:0000256" key="1">
    <source>
        <dbReference type="SAM" id="MobiDB-lite"/>
    </source>
</evidence>
<dbReference type="Gene3D" id="1.10.1220.10">
    <property type="entry name" value="Met repressor-like"/>
    <property type="match status" value="1"/>
</dbReference>
<feature type="domain" description="Ribbon-helix-helix protein CopG" evidence="2">
    <location>
        <begin position="45"/>
        <end position="74"/>
    </location>
</feature>
<accession>A0A0D8L698</accession>
<evidence type="ECO:0000259" key="2">
    <source>
        <dbReference type="Pfam" id="PF01402"/>
    </source>
</evidence>
<dbReference type="SUPFAM" id="SSF47598">
    <property type="entry name" value="Ribbon-helix-helix"/>
    <property type="match status" value="1"/>
</dbReference>
<proteinExistence type="predicted"/>
<gene>
    <name evidence="3" type="ORF">UA45_19015</name>
</gene>
<dbReference type="InterPro" id="IPR010985">
    <property type="entry name" value="Ribbon_hlx_hlx"/>
</dbReference>
<sequence>MIQPKPKLNSIASVKDDAIDNFINGAPDSGVSRSKSNTKESKRKKQITVTMDEELIDKIDVAAADNGQSRAAFINMSCINALKNGMKIKGLNDS</sequence>
<dbReference type="RefSeq" id="WP_045139070.1">
    <property type="nucleotide sequence ID" value="NZ_JBECVA010000013.1"/>
</dbReference>
<dbReference type="Pfam" id="PF01402">
    <property type="entry name" value="RHH_1"/>
    <property type="match status" value="1"/>
</dbReference>
<dbReference type="AlphaFoldDB" id="A0A0D8L698"/>
<evidence type="ECO:0000313" key="4">
    <source>
        <dbReference type="Proteomes" id="UP000032582"/>
    </source>
</evidence>
<dbReference type="PATRIC" id="fig|582.24.peg.6067"/>
<feature type="region of interest" description="Disordered" evidence="1">
    <location>
        <begin position="25"/>
        <end position="46"/>
    </location>
</feature>
<dbReference type="InterPro" id="IPR002145">
    <property type="entry name" value="CopG"/>
</dbReference>
<organism evidence="3 4">
    <name type="scientific">Morganella morganii</name>
    <name type="common">Proteus morganii</name>
    <dbReference type="NCBI Taxonomy" id="582"/>
    <lineage>
        <taxon>Bacteria</taxon>
        <taxon>Pseudomonadati</taxon>
        <taxon>Pseudomonadota</taxon>
        <taxon>Gammaproteobacteria</taxon>
        <taxon>Enterobacterales</taxon>
        <taxon>Morganellaceae</taxon>
        <taxon>Morganella</taxon>
    </lineage>
</organism>
<dbReference type="Proteomes" id="UP000032582">
    <property type="component" value="Unassembled WGS sequence"/>
</dbReference>
<dbReference type="CDD" id="cd22231">
    <property type="entry name" value="RHH_NikR_HicB-like"/>
    <property type="match status" value="1"/>
</dbReference>
<protein>
    <recommendedName>
        <fullName evidence="2">Ribbon-helix-helix protein CopG domain-containing protein</fullName>
    </recommendedName>
</protein>